<dbReference type="Pfam" id="PF00931">
    <property type="entry name" value="NB-ARC"/>
    <property type="match status" value="1"/>
</dbReference>
<dbReference type="InterPro" id="IPR058922">
    <property type="entry name" value="WHD_DRP"/>
</dbReference>
<accession>A0A7J6HX22</accession>
<dbReference type="EMBL" id="JAATIQ010000021">
    <property type="protein sequence ID" value="KAF4399351.1"/>
    <property type="molecule type" value="Genomic_DNA"/>
</dbReference>
<dbReference type="FunFam" id="3.40.50.300:FF:001091">
    <property type="entry name" value="Probable disease resistance protein At1g61300"/>
    <property type="match status" value="1"/>
</dbReference>
<feature type="domain" description="Disease resistance protein winged helix" evidence="4">
    <location>
        <begin position="459"/>
        <end position="531"/>
    </location>
</feature>
<dbReference type="PANTHER" id="PTHR23155">
    <property type="entry name" value="DISEASE RESISTANCE PROTEIN RP"/>
    <property type="match status" value="1"/>
</dbReference>
<dbReference type="InterPro" id="IPR002182">
    <property type="entry name" value="NB-ARC"/>
</dbReference>
<feature type="domain" description="Disease resistance R13L4/SHOC-2-like LRR" evidence="5">
    <location>
        <begin position="611"/>
        <end position="930"/>
    </location>
</feature>
<dbReference type="PRINTS" id="PR00364">
    <property type="entry name" value="DISEASERSIST"/>
</dbReference>
<dbReference type="Gene3D" id="3.40.50.300">
    <property type="entry name" value="P-loop containing nucleotide triphosphate hydrolases"/>
    <property type="match status" value="1"/>
</dbReference>
<protein>
    <recommendedName>
        <fullName evidence="8">NB-ARC domain-containing protein</fullName>
    </recommendedName>
</protein>
<dbReference type="SUPFAM" id="SSF52058">
    <property type="entry name" value="L domain-like"/>
    <property type="match status" value="1"/>
</dbReference>
<reference evidence="6 7" key="1">
    <citation type="journal article" date="2020" name="bioRxiv">
        <title>Sequence and annotation of 42 cannabis genomes reveals extensive copy number variation in cannabinoid synthesis and pathogen resistance genes.</title>
        <authorList>
            <person name="Mckernan K.J."/>
            <person name="Helbert Y."/>
            <person name="Kane L.T."/>
            <person name="Ebling H."/>
            <person name="Zhang L."/>
            <person name="Liu B."/>
            <person name="Eaton Z."/>
            <person name="Mclaughlin S."/>
            <person name="Kingan S."/>
            <person name="Baybayan P."/>
            <person name="Concepcion G."/>
            <person name="Jordan M."/>
            <person name="Riva A."/>
            <person name="Barbazuk W."/>
            <person name="Harkins T."/>
        </authorList>
    </citation>
    <scope>NUCLEOTIDE SEQUENCE [LARGE SCALE GENOMIC DNA]</scope>
    <source>
        <strain evidence="7">cv. Jamaican Lion 4</strain>
        <tissue evidence="6">Leaf</tissue>
    </source>
</reference>
<dbReference type="Gene3D" id="3.80.10.10">
    <property type="entry name" value="Ribonuclease Inhibitor"/>
    <property type="match status" value="2"/>
</dbReference>
<feature type="domain" description="NB-ARC" evidence="3">
    <location>
        <begin position="196"/>
        <end position="367"/>
    </location>
</feature>
<dbReference type="GO" id="GO:0098542">
    <property type="term" value="P:defense response to other organism"/>
    <property type="evidence" value="ECO:0007669"/>
    <property type="project" value="TreeGrafter"/>
</dbReference>
<dbReference type="InterPro" id="IPR036388">
    <property type="entry name" value="WH-like_DNA-bd_sf"/>
</dbReference>
<dbReference type="Pfam" id="PF23598">
    <property type="entry name" value="LRR_14"/>
    <property type="match status" value="1"/>
</dbReference>
<name>A0A7J6HX22_CANSA</name>
<dbReference type="InterPro" id="IPR027417">
    <property type="entry name" value="P-loop_NTPase"/>
</dbReference>
<evidence type="ECO:0000313" key="7">
    <source>
        <dbReference type="Proteomes" id="UP000583929"/>
    </source>
</evidence>
<evidence type="ECO:0000256" key="1">
    <source>
        <dbReference type="ARBA" id="ARBA00022737"/>
    </source>
</evidence>
<dbReference type="AlphaFoldDB" id="A0A7J6HX22"/>
<dbReference type="InterPro" id="IPR055414">
    <property type="entry name" value="LRR_R13L4/SHOC2-like"/>
</dbReference>
<evidence type="ECO:0000259" key="5">
    <source>
        <dbReference type="Pfam" id="PF23598"/>
    </source>
</evidence>
<dbReference type="SUPFAM" id="SSF52540">
    <property type="entry name" value="P-loop containing nucleoside triphosphate hydrolases"/>
    <property type="match status" value="1"/>
</dbReference>
<dbReference type="Pfam" id="PF23559">
    <property type="entry name" value="WHD_DRP"/>
    <property type="match status" value="1"/>
</dbReference>
<evidence type="ECO:0000256" key="2">
    <source>
        <dbReference type="ARBA" id="ARBA00022821"/>
    </source>
</evidence>
<organism evidence="6 7">
    <name type="scientific">Cannabis sativa</name>
    <name type="common">Hemp</name>
    <name type="synonym">Marijuana</name>
    <dbReference type="NCBI Taxonomy" id="3483"/>
    <lineage>
        <taxon>Eukaryota</taxon>
        <taxon>Viridiplantae</taxon>
        <taxon>Streptophyta</taxon>
        <taxon>Embryophyta</taxon>
        <taxon>Tracheophyta</taxon>
        <taxon>Spermatophyta</taxon>
        <taxon>Magnoliopsida</taxon>
        <taxon>eudicotyledons</taxon>
        <taxon>Gunneridae</taxon>
        <taxon>Pentapetalae</taxon>
        <taxon>rosids</taxon>
        <taxon>fabids</taxon>
        <taxon>Rosales</taxon>
        <taxon>Cannabaceae</taxon>
        <taxon>Cannabis</taxon>
    </lineage>
</organism>
<keyword evidence="1" id="KW-0677">Repeat</keyword>
<dbReference type="Gene3D" id="1.10.10.10">
    <property type="entry name" value="Winged helix-like DNA-binding domain superfamily/Winged helix DNA-binding domain"/>
    <property type="match status" value="1"/>
</dbReference>
<evidence type="ECO:0008006" key="8">
    <source>
        <dbReference type="Google" id="ProtNLM"/>
    </source>
</evidence>
<dbReference type="PANTHER" id="PTHR23155:SF955">
    <property type="entry name" value="AAA+ ATPASE DOMAIN-CONTAINING PROTEIN"/>
    <property type="match status" value="1"/>
</dbReference>
<gene>
    <name evidence="6" type="ORF">G4B88_022434</name>
</gene>
<dbReference type="Proteomes" id="UP000583929">
    <property type="component" value="Unassembled WGS sequence"/>
</dbReference>
<evidence type="ECO:0000313" key="6">
    <source>
        <dbReference type="EMBL" id="KAF4399351.1"/>
    </source>
</evidence>
<keyword evidence="7" id="KW-1185">Reference proteome</keyword>
<proteinExistence type="predicted"/>
<dbReference type="InterPro" id="IPR032675">
    <property type="entry name" value="LRR_dom_sf"/>
</dbReference>
<keyword evidence="2" id="KW-0611">Plant defense</keyword>
<dbReference type="InterPro" id="IPR044974">
    <property type="entry name" value="Disease_R_plants"/>
</dbReference>
<evidence type="ECO:0000259" key="3">
    <source>
        <dbReference type="Pfam" id="PF00931"/>
    </source>
</evidence>
<dbReference type="GO" id="GO:0043531">
    <property type="term" value="F:ADP binding"/>
    <property type="evidence" value="ECO:0007669"/>
    <property type="project" value="InterPro"/>
</dbReference>
<comment type="caution">
    <text evidence="6">The sequence shown here is derived from an EMBL/GenBank/DDBJ whole genome shotgun (WGS) entry which is preliminary data.</text>
</comment>
<sequence length="940" mass="108258">MWNRKEPTKLGGGNKTKQMDQHSIDVDIQVSVVTEKLSDLLAQHLFVHPRLRREVRWATNDLHEYLRRFRDSAHKHKMDKKVPKFEFRVLQDCFMVDNITDIFLTTRTMLIHRQKGPMRPFLRLSSVWSQKFLMDGMKKVRLSFINFWNKSLEELTLSTSGQDIEENLSSDTASCYSSSLDTSMVSGVIGLDKEEEALVAQMLRSDDLGCQLRVISIVGIVGSGKTSLAKTIYNRQDIKEHFHVMVWIYVPTSFSVRDLLIDICKQAMSMNEAKVVSEENYNNLRRSLATILEENRYLIVMDNVWSTQLWDEVKHVFPDTKSGSRILLTTCDNEVAWRGSSRVDQGCELIQLNRLSDEDVWALFLKNMRWNEDRFNDLELTYFRNNVLRKCDGSPLAVTKLCSLLPAKSSDYHELLKLIDDHVSSGDDQNHQSSFSYRLTLSYQNLLPRIRPCYLYMGLFPRAFEIPIRRLFRLWIAEGLVIPDSGSSQTPEDLAEDYFKELVNKNMIEVTRRKSDGRPKTCRIPGILYDVFSAKAMALGLFFVHKYSEYNSVTSPKFHVRRLVEYVDMKNYPSSDFHNQHLLSYISFNTRRRDTPAHEVGIFLDKVTAKRGFGLLRVLDLEGVYKPRLPESLGKLLQLRYLGLRWTFLDSLTDSVGGLVYLETLDVKHTNITTLSTSIWKAKNLRHLYMNEVHFDVSVQKRPRGSLTNLQTLWGLSVGSTSLVVNWLSKLVGLRKLGLTCHSTRIQAIADWISKLTDLQSLKLRSIDEFGQPSDLKLVNMALHHKLTDLYLLGVLPKLAANEIFQFPPNLKILTLSGSQLDEESITLLGKLPQLNILRLFGSSYSGRKMECICGDFPELVVLKLWMLEELEEWKIEEGAMSHLRELEIRRCPNMKQVEGLNHLTTLKDLTLTNMPLHLVQNVKANVDGATSITVNEWKF</sequence>
<evidence type="ECO:0000259" key="4">
    <source>
        <dbReference type="Pfam" id="PF23559"/>
    </source>
</evidence>